<dbReference type="PANTHER" id="PTHR30349:SF64">
    <property type="entry name" value="PROPHAGE INTEGRASE INTD-RELATED"/>
    <property type="match status" value="1"/>
</dbReference>
<dbReference type="Gene3D" id="1.10.150.130">
    <property type="match status" value="1"/>
</dbReference>
<dbReference type="InterPro" id="IPR011010">
    <property type="entry name" value="DNA_brk_join_enz"/>
</dbReference>
<comment type="caution">
    <text evidence="8">The sequence shown here is derived from an EMBL/GenBank/DDBJ whole genome shotgun (WGS) entry which is preliminary data.</text>
</comment>
<evidence type="ECO:0000259" key="7">
    <source>
        <dbReference type="PROSITE" id="PS51900"/>
    </source>
</evidence>
<sequence length="324" mass="37738">MPRRRKTAQNRPVEEPKAFQTDLTQVLPLFLDFKRAEGVSPRTVQEYDENVRRFFRRYPEAAKEPAAARQAVLEYLAEAQNPYTYNLRLTYLKAFYTWAENEEFWPGPNPCRGFKRRRTEPRIVEHEEDVLRALLKLPDQSTYTGRRDYALILLTLDTGIRPGEAFQLKLSDVDLNRHIVTVQEAYAKTRKARVLPISNLTAKAIRRLIDARPEDWDDTVPLFATYEGMPMNRHAWILRMRRYSQALGRPIRPYDLRHVFALTFLRRGGHVFALQKTMGHTDLSMTKRYVALTQEDLASVHREASPVNALVSGGKTRAVKVRKR</sequence>
<dbReference type="InterPro" id="IPR004107">
    <property type="entry name" value="Integrase_SAM-like_N"/>
</dbReference>
<evidence type="ECO:0000313" key="8">
    <source>
        <dbReference type="EMBL" id="MBT9282309.1"/>
    </source>
</evidence>
<dbReference type="PANTHER" id="PTHR30349">
    <property type="entry name" value="PHAGE INTEGRASE-RELATED"/>
    <property type="match status" value="1"/>
</dbReference>
<dbReference type="GO" id="GO:0015074">
    <property type="term" value="P:DNA integration"/>
    <property type="evidence" value="ECO:0007669"/>
    <property type="project" value="UniProtKB-KW"/>
</dbReference>
<keyword evidence="2" id="KW-0229">DNA integration</keyword>
<evidence type="ECO:0000256" key="3">
    <source>
        <dbReference type="ARBA" id="ARBA00023125"/>
    </source>
</evidence>
<dbReference type="InterPro" id="IPR013762">
    <property type="entry name" value="Integrase-like_cat_sf"/>
</dbReference>
<dbReference type="EMBL" id="JAHHQF010000052">
    <property type="protein sequence ID" value="MBT9282309.1"/>
    <property type="molecule type" value="Genomic_DNA"/>
</dbReference>
<dbReference type="CDD" id="cd00397">
    <property type="entry name" value="DNA_BRE_C"/>
    <property type="match status" value="1"/>
</dbReference>
<dbReference type="GO" id="GO:0003677">
    <property type="term" value="F:DNA binding"/>
    <property type="evidence" value="ECO:0007669"/>
    <property type="project" value="UniProtKB-UniRule"/>
</dbReference>
<keyword evidence="4" id="KW-0233">DNA recombination</keyword>
<evidence type="ECO:0000259" key="6">
    <source>
        <dbReference type="PROSITE" id="PS51898"/>
    </source>
</evidence>
<dbReference type="AlphaFoldDB" id="A0A947GBN8"/>
<evidence type="ECO:0000256" key="5">
    <source>
        <dbReference type="PROSITE-ProRule" id="PRU01248"/>
    </source>
</evidence>
<gene>
    <name evidence="8" type="ORF">KM312_06580</name>
    <name evidence="9" type="ORF">KM312_08575</name>
</gene>
<dbReference type="GO" id="GO:0006310">
    <property type="term" value="P:DNA recombination"/>
    <property type="evidence" value="ECO:0007669"/>
    <property type="project" value="UniProtKB-KW"/>
</dbReference>
<dbReference type="PROSITE" id="PS51900">
    <property type="entry name" value="CB"/>
    <property type="match status" value="1"/>
</dbReference>
<dbReference type="Pfam" id="PF02899">
    <property type="entry name" value="Phage_int_SAM_1"/>
    <property type="match status" value="1"/>
</dbReference>
<proteinExistence type="inferred from homology"/>
<evidence type="ECO:0000313" key="10">
    <source>
        <dbReference type="Proteomes" id="UP000748108"/>
    </source>
</evidence>
<dbReference type="InterPro" id="IPR050090">
    <property type="entry name" value="Tyrosine_recombinase_XerCD"/>
</dbReference>
<evidence type="ECO:0000313" key="9">
    <source>
        <dbReference type="EMBL" id="MBT9282681.1"/>
    </source>
</evidence>
<evidence type="ECO:0000256" key="1">
    <source>
        <dbReference type="ARBA" id="ARBA00008857"/>
    </source>
</evidence>
<evidence type="ECO:0000256" key="4">
    <source>
        <dbReference type="ARBA" id="ARBA00023172"/>
    </source>
</evidence>
<protein>
    <submittedName>
        <fullName evidence="8">Site-specific integrase</fullName>
    </submittedName>
</protein>
<dbReference type="SUPFAM" id="SSF56349">
    <property type="entry name" value="DNA breaking-rejoining enzymes"/>
    <property type="match status" value="1"/>
</dbReference>
<dbReference type="EMBL" id="JAHHQF010000063">
    <property type="protein sequence ID" value="MBT9282681.1"/>
    <property type="molecule type" value="Genomic_DNA"/>
</dbReference>
<dbReference type="InterPro" id="IPR044068">
    <property type="entry name" value="CB"/>
</dbReference>
<keyword evidence="3 5" id="KW-0238">DNA-binding</keyword>
<dbReference type="InterPro" id="IPR002104">
    <property type="entry name" value="Integrase_catalytic"/>
</dbReference>
<comment type="similarity">
    <text evidence="1">Belongs to the 'phage' integrase family.</text>
</comment>
<dbReference type="Proteomes" id="UP000748108">
    <property type="component" value="Unassembled WGS sequence"/>
</dbReference>
<dbReference type="PROSITE" id="PS51898">
    <property type="entry name" value="TYR_RECOMBINASE"/>
    <property type="match status" value="1"/>
</dbReference>
<feature type="domain" description="Tyr recombinase" evidence="6">
    <location>
        <begin position="119"/>
        <end position="302"/>
    </location>
</feature>
<evidence type="ECO:0000256" key="2">
    <source>
        <dbReference type="ARBA" id="ARBA00022908"/>
    </source>
</evidence>
<name>A0A947GBN8_HYDSH</name>
<dbReference type="Pfam" id="PF00589">
    <property type="entry name" value="Phage_integrase"/>
    <property type="match status" value="1"/>
</dbReference>
<dbReference type="InterPro" id="IPR010998">
    <property type="entry name" value="Integrase_recombinase_N"/>
</dbReference>
<accession>A0A947GBN8</accession>
<feature type="domain" description="Core-binding (CB)" evidence="7">
    <location>
        <begin position="21"/>
        <end position="100"/>
    </location>
</feature>
<organism evidence="8 10">
    <name type="scientific">Hydrogenibacillus schlegelii</name>
    <name type="common">Bacillus schlegelii</name>
    <dbReference type="NCBI Taxonomy" id="1484"/>
    <lineage>
        <taxon>Bacteria</taxon>
        <taxon>Bacillati</taxon>
        <taxon>Bacillota</taxon>
        <taxon>Bacilli</taxon>
        <taxon>Bacillales</taxon>
        <taxon>Bacillales Family X. Incertae Sedis</taxon>
        <taxon>Hydrogenibacillus</taxon>
    </lineage>
</organism>
<dbReference type="Gene3D" id="1.10.443.10">
    <property type="entry name" value="Intergrase catalytic core"/>
    <property type="match status" value="1"/>
</dbReference>
<reference evidence="8" key="1">
    <citation type="journal article" date="2021" name="Microbiology">
        <title>Metagenomic Analysis of the Microbial Community in the Underground Coal Fire Area (Kemerovo Region, Russia) Revealed Predominance of Thermophilic Members of the Phyla Deinococcus-thermus, Aquificae, and Firmicutes.</title>
        <authorList>
            <person name="Kadnikov V."/>
            <person name="Mardanov A.V."/>
            <person name="Beletsky A.V."/>
            <person name="Karnachuk O.V."/>
            <person name="Ravin N.V."/>
        </authorList>
    </citation>
    <scope>NUCLEOTIDE SEQUENCE</scope>
    <source>
        <strain evidence="8">RBS10-49</strain>
    </source>
</reference>